<proteinExistence type="predicted"/>
<keyword evidence="3" id="KW-1185">Reference proteome</keyword>
<dbReference type="AlphaFoldDB" id="A0A183AQ40"/>
<feature type="region of interest" description="Disordered" evidence="1">
    <location>
        <begin position="1"/>
        <end position="24"/>
    </location>
</feature>
<evidence type="ECO:0000313" key="4">
    <source>
        <dbReference type="WBParaSite" id="ECPE_0000910301-mRNA-1"/>
    </source>
</evidence>
<dbReference type="SUPFAM" id="SSF56672">
    <property type="entry name" value="DNA/RNA polymerases"/>
    <property type="match status" value="1"/>
</dbReference>
<dbReference type="PANTHER" id="PTHR24559">
    <property type="entry name" value="TRANSPOSON TY3-I GAG-POL POLYPROTEIN"/>
    <property type="match status" value="1"/>
</dbReference>
<dbReference type="WBParaSite" id="ECPE_0000910301-mRNA-1">
    <property type="protein sequence ID" value="ECPE_0000910301-mRNA-1"/>
    <property type="gene ID" value="ECPE_0000910301"/>
</dbReference>
<sequence>MDIIRPSENSCGSPLHMVPKNSSKSGAHVETIAHSTAPDRYLIPQILDLRSDLAGLTLFSRIDLVRAYNQIPVAEADISRTVVVTPFGLLEFLRMTISLSKGAQSF</sequence>
<dbReference type="PANTHER" id="PTHR24559:SF444">
    <property type="entry name" value="REVERSE TRANSCRIPTASE DOMAIN-CONTAINING PROTEIN"/>
    <property type="match status" value="1"/>
</dbReference>
<dbReference type="OrthoDB" id="10064107at2759"/>
<evidence type="ECO:0000313" key="3">
    <source>
        <dbReference type="Proteomes" id="UP000272942"/>
    </source>
</evidence>
<dbReference type="Proteomes" id="UP000272942">
    <property type="component" value="Unassembled WGS sequence"/>
</dbReference>
<reference evidence="4" key="1">
    <citation type="submission" date="2016-06" db="UniProtKB">
        <authorList>
            <consortium name="WormBaseParasite"/>
        </authorList>
    </citation>
    <scope>IDENTIFICATION</scope>
</reference>
<dbReference type="Gene3D" id="3.30.70.270">
    <property type="match status" value="1"/>
</dbReference>
<protein>
    <submittedName>
        <fullName evidence="4">Reverse transcriptase domain-containing protein</fullName>
    </submittedName>
</protein>
<evidence type="ECO:0000256" key="1">
    <source>
        <dbReference type="SAM" id="MobiDB-lite"/>
    </source>
</evidence>
<accession>A0A183AQ40</accession>
<gene>
    <name evidence="2" type="ORF">ECPE_LOCUS9075</name>
</gene>
<name>A0A183AQ40_9TREM</name>
<dbReference type="InterPro" id="IPR053134">
    <property type="entry name" value="RNA-dir_DNA_polymerase"/>
</dbReference>
<dbReference type="InterPro" id="IPR043128">
    <property type="entry name" value="Rev_trsase/Diguanyl_cyclase"/>
</dbReference>
<evidence type="ECO:0000313" key="2">
    <source>
        <dbReference type="EMBL" id="VDP84724.1"/>
    </source>
</evidence>
<dbReference type="InterPro" id="IPR043502">
    <property type="entry name" value="DNA/RNA_pol_sf"/>
</dbReference>
<dbReference type="EMBL" id="UZAN01046880">
    <property type="protein sequence ID" value="VDP84724.1"/>
    <property type="molecule type" value="Genomic_DNA"/>
</dbReference>
<reference evidence="2 3" key="2">
    <citation type="submission" date="2018-11" db="EMBL/GenBank/DDBJ databases">
        <authorList>
            <consortium name="Pathogen Informatics"/>
        </authorList>
    </citation>
    <scope>NUCLEOTIDE SEQUENCE [LARGE SCALE GENOMIC DNA]</scope>
    <source>
        <strain evidence="2 3">Egypt</strain>
    </source>
</reference>
<dbReference type="Gene3D" id="3.10.10.10">
    <property type="entry name" value="HIV Type 1 Reverse Transcriptase, subunit A, domain 1"/>
    <property type="match status" value="1"/>
</dbReference>
<organism evidence="4">
    <name type="scientific">Echinostoma caproni</name>
    <dbReference type="NCBI Taxonomy" id="27848"/>
    <lineage>
        <taxon>Eukaryota</taxon>
        <taxon>Metazoa</taxon>
        <taxon>Spiralia</taxon>
        <taxon>Lophotrochozoa</taxon>
        <taxon>Platyhelminthes</taxon>
        <taxon>Trematoda</taxon>
        <taxon>Digenea</taxon>
        <taxon>Plagiorchiida</taxon>
        <taxon>Echinostomata</taxon>
        <taxon>Echinostomatoidea</taxon>
        <taxon>Echinostomatidae</taxon>
        <taxon>Echinostoma</taxon>
    </lineage>
</organism>